<dbReference type="GO" id="GO:0016020">
    <property type="term" value="C:membrane"/>
    <property type="evidence" value="ECO:0007669"/>
    <property type="project" value="UniProtKB-SubCell"/>
</dbReference>
<dbReference type="Gene3D" id="1.20.1250.20">
    <property type="entry name" value="MFS general substrate transporter like domains"/>
    <property type="match status" value="1"/>
</dbReference>
<proteinExistence type="predicted"/>
<dbReference type="InterPro" id="IPR050814">
    <property type="entry name" value="Myo-inositol_Transporter"/>
</dbReference>
<dbReference type="Pfam" id="PF00083">
    <property type="entry name" value="Sugar_tr"/>
    <property type="match status" value="1"/>
</dbReference>
<reference evidence="9 10" key="1">
    <citation type="submission" date="2024-05" db="EMBL/GenBank/DDBJ databases">
        <authorList>
            <person name="Wallberg A."/>
        </authorList>
    </citation>
    <scope>NUCLEOTIDE SEQUENCE [LARGE SCALE GENOMIC DNA]</scope>
</reference>
<dbReference type="Proteomes" id="UP001497623">
    <property type="component" value="Unassembled WGS sequence"/>
</dbReference>
<sequence length="173" mass="19255">RRILLMSASCFMAVALAGVGTYFYVKDKDPEYAETSLSWLPLTGLLLFMVTFSVAYGPIPWLMMGELFSGDVRDLCSSIASCFNWSLSFIVTLAFVPMQESLGPAWTYWVFGIVCLISLVFCFFLAPETKGRTLEEVAGLMGKPPQQSPIQSAVEHHKMGQTTHNNEAYDNNE</sequence>
<evidence type="ECO:0000256" key="6">
    <source>
        <dbReference type="SAM" id="MobiDB-lite"/>
    </source>
</evidence>
<evidence type="ECO:0000313" key="10">
    <source>
        <dbReference type="Proteomes" id="UP001497623"/>
    </source>
</evidence>
<dbReference type="InterPro" id="IPR020846">
    <property type="entry name" value="MFS_dom"/>
</dbReference>
<keyword evidence="10" id="KW-1185">Reference proteome</keyword>
<dbReference type="AlphaFoldDB" id="A0AAV2SSX1"/>
<dbReference type="PANTHER" id="PTHR48020">
    <property type="entry name" value="PROTON MYO-INOSITOL COTRANSPORTER"/>
    <property type="match status" value="1"/>
</dbReference>
<feature type="transmembrane region" description="Helical" evidence="7">
    <location>
        <begin position="108"/>
        <end position="126"/>
    </location>
</feature>
<dbReference type="PANTHER" id="PTHR48020:SF12">
    <property type="entry name" value="PROTON MYO-INOSITOL COTRANSPORTER"/>
    <property type="match status" value="1"/>
</dbReference>
<dbReference type="InterPro" id="IPR005828">
    <property type="entry name" value="MFS_sugar_transport-like"/>
</dbReference>
<evidence type="ECO:0000256" key="3">
    <source>
        <dbReference type="ARBA" id="ARBA00022692"/>
    </source>
</evidence>
<organism evidence="9 10">
    <name type="scientific">Meganyctiphanes norvegica</name>
    <name type="common">Northern krill</name>
    <name type="synonym">Thysanopoda norvegica</name>
    <dbReference type="NCBI Taxonomy" id="48144"/>
    <lineage>
        <taxon>Eukaryota</taxon>
        <taxon>Metazoa</taxon>
        <taxon>Ecdysozoa</taxon>
        <taxon>Arthropoda</taxon>
        <taxon>Crustacea</taxon>
        <taxon>Multicrustacea</taxon>
        <taxon>Malacostraca</taxon>
        <taxon>Eumalacostraca</taxon>
        <taxon>Eucarida</taxon>
        <taxon>Euphausiacea</taxon>
        <taxon>Euphausiidae</taxon>
        <taxon>Meganyctiphanes</taxon>
    </lineage>
</organism>
<accession>A0AAV2SSX1</accession>
<evidence type="ECO:0000256" key="7">
    <source>
        <dbReference type="SAM" id="Phobius"/>
    </source>
</evidence>
<comment type="caution">
    <text evidence="9">The sequence shown here is derived from an EMBL/GenBank/DDBJ whole genome shotgun (WGS) entry which is preliminary data.</text>
</comment>
<dbReference type="EMBL" id="CAXKWB010140985">
    <property type="protein sequence ID" value="CAL4245731.1"/>
    <property type="molecule type" value="Genomic_DNA"/>
</dbReference>
<feature type="non-terminal residue" evidence="9">
    <location>
        <position position="1"/>
    </location>
</feature>
<keyword evidence="3 7" id="KW-0812">Transmembrane</keyword>
<feature type="region of interest" description="Disordered" evidence="6">
    <location>
        <begin position="142"/>
        <end position="173"/>
    </location>
</feature>
<name>A0AAV2SSX1_MEGNR</name>
<keyword evidence="2" id="KW-0813">Transport</keyword>
<evidence type="ECO:0000256" key="2">
    <source>
        <dbReference type="ARBA" id="ARBA00022448"/>
    </source>
</evidence>
<evidence type="ECO:0000256" key="5">
    <source>
        <dbReference type="ARBA" id="ARBA00023136"/>
    </source>
</evidence>
<evidence type="ECO:0000256" key="4">
    <source>
        <dbReference type="ARBA" id="ARBA00022989"/>
    </source>
</evidence>
<keyword evidence="4 7" id="KW-1133">Transmembrane helix</keyword>
<dbReference type="SUPFAM" id="SSF103473">
    <property type="entry name" value="MFS general substrate transporter"/>
    <property type="match status" value="1"/>
</dbReference>
<feature type="transmembrane region" description="Helical" evidence="7">
    <location>
        <begin position="41"/>
        <end position="63"/>
    </location>
</feature>
<evidence type="ECO:0000256" key="1">
    <source>
        <dbReference type="ARBA" id="ARBA00004141"/>
    </source>
</evidence>
<dbReference type="InterPro" id="IPR036259">
    <property type="entry name" value="MFS_trans_sf"/>
</dbReference>
<dbReference type="GO" id="GO:0022857">
    <property type="term" value="F:transmembrane transporter activity"/>
    <property type="evidence" value="ECO:0007669"/>
    <property type="project" value="InterPro"/>
</dbReference>
<protein>
    <recommendedName>
        <fullName evidence="8">Major facilitator superfamily (MFS) profile domain-containing protein</fullName>
    </recommendedName>
</protein>
<evidence type="ECO:0000313" key="9">
    <source>
        <dbReference type="EMBL" id="CAL4245731.1"/>
    </source>
</evidence>
<comment type="subcellular location">
    <subcellularLocation>
        <location evidence="1">Membrane</location>
        <topology evidence="1">Multi-pass membrane protein</topology>
    </subcellularLocation>
</comment>
<keyword evidence="5 7" id="KW-0472">Membrane</keyword>
<feature type="domain" description="Major facilitator superfamily (MFS) profile" evidence="8">
    <location>
        <begin position="1"/>
        <end position="130"/>
    </location>
</feature>
<evidence type="ECO:0000259" key="8">
    <source>
        <dbReference type="PROSITE" id="PS50850"/>
    </source>
</evidence>
<dbReference type="PROSITE" id="PS50850">
    <property type="entry name" value="MFS"/>
    <property type="match status" value="1"/>
</dbReference>
<gene>
    <name evidence="9" type="ORF">MNOR_LOCUS41102</name>
</gene>
<feature type="transmembrane region" description="Helical" evidence="7">
    <location>
        <begin position="75"/>
        <end position="96"/>
    </location>
</feature>
<feature type="compositionally biased region" description="Polar residues" evidence="6">
    <location>
        <begin position="160"/>
        <end position="173"/>
    </location>
</feature>